<dbReference type="Pfam" id="PF13847">
    <property type="entry name" value="Methyltransf_31"/>
    <property type="match status" value="1"/>
</dbReference>
<dbReference type="RefSeq" id="WP_013048014.1">
    <property type="nucleotide sequence ID" value="NC_014011.1"/>
</dbReference>
<evidence type="ECO:0000313" key="2">
    <source>
        <dbReference type="EMBL" id="ADE56748.1"/>
    </source>
</evidence>
<dbReference type="Proteomes" id="UP000002366">
    <property type="component" value="Chromosome"/>
</dbReference>
<evidence type="ECO:0000259" key="1">
    <source>
        <dbReference type="Pfam" id="PF13847"/>
    </source>
</evidence>
<name>D5EDW6_AMICL</name>
<dbReference type="InterPro" id="IPR050210">
    <property type="entry name" value="tRNA_Adenine-N(6)_MTase"/>
</dbReference>
<reference evidence="2 3" key="1">
    <citation type="journal article" date="2010" name="Stand. Genomic Sci.">
        <title>Complete genome sequence of Aminobacterium colombiense type strain (ALA-1).</title>
        <authorList>
            <person name="Chertkov O."/>
            <person name="Sikorski J."/>
            <person name="Brambilla E."/>
            <person name="Lapidus A."/>
            <person name="Copeland A."/>
            <person name="Glavina Del Rio T."/>
            <person name="Nolan M."/>
            <person name="Lucas S."/>
            <person name="Tice H."/>
            <person name="Cheng J.F."/>
            <person name="Han C."/>
            <person name="Detter J.C."/>
            <person name="Bruce D."/>
            <person name="Tapia R."/>
            <person name="Goodwin L."/>
            <person name="Pitluck S."/>
            <person name="Liolios K."/>
            <person name="Ivanova N."/>
            <person name="Mavromatis K."/>
            <person name="Ovchinnikova G."/>
            <person name="Pati A."/>
            <person name="Chen A."/>
            <person name="Palaniappan K."/>
            <person name="Land M."/>
            <person name="Hauser L."/>
            <person name="Chang Y.J."/>
            <person name="Jeffries C.D."/>
            <person name="Spring S."/>
            <person name="Rohde M."/>
            <person name="Goker M."/>
            <person name="Bristow J."/>
            <person name="Eisen J.A."/>
            <person name="Markowitz V."/>
            <person name="Hugenholtz P."/>
            <person name="Kyrpides N.C."/>
            <person name="Klenk H.P."/>
        </authorList>
    </citation>
    <scope>NUCLEOTIDE SEQUENCE [LARGE SCALE GENOMIC DNA]</scope>
    <source>
        <strain evidence="3">DSM 12261 / ALA-1</strain>
    </source>
</reference>
<dbReference type="eggNOG" id="COG4123">
    <property type="taxonomic scope" value="Bacteria"/>
</dbReference>
<dbReference type="InterPro" id="IPR002052">
    <property type="entry name" value="DNA_methylase_N6_adenine_CS"/>
</dbReference>
<dbReference type="STRING" id="572547.Amico_0613"/>
<dbReference type="PROSITE" id="PS00092">
    <property type="entry name" value="N6_MTASE"/>
    <property type="match status" value="1"/>
</dbReference>
<dbReference type="PANTHER" id="PTHR47739:SF1">
    <property type="entry name" value="TRNA1(VAL) (ADENINE(37)-N6)-METHYLTRANSFERASE"/>
    <property type="match status" value="1"/>
</dbReference>
<dbReference type="SUPFAM" id="SSF53335">
    <property type="entry name" value="S-adenosyl-L-methionine-dependent methyltransferases"/>
    <property type="match status" value="1"/>
</dbReference>
<dbReference type="InterPro" id="IPR029063">
    <property type="entry name" value="SAM-dependent_MTases_sf"/>
</dbReference>
<feature type="domain" description="Methyltransferase" evidence="1">
    <location>
        <begin position="43"/>
        <end position="166"/>
    </location>
</feature>
<keyword evidence="2" id="KW-0489">Methyltransferase</keyword>
<dbReference type="InterPro" id="IPR025714">
    <property type="entry name" value="Methyltranfer_dom"/>
</dbReference>
<dbReference type="GO" id="GO:0008168">
    <property type="term" value="F:methyltransferase activity"/>
    <property type="evidence" value="ECO:0007669"/>
    <property type="project" value="UniProtKB-KW"/>
</dbReference>
<proteinExistence type="predicted"/>
<dbReference type="EMBL" id="CP001997">
    <property type="protein sequence ID" value="ADE56748.1"/>
    <property type="molecule type" value="Genomic_DNA"/>
</dbReference>
<dbReference type="AlphaFoldDB" id="D5EDW6"/>
<keyword evidence="3" id="KW-1185">Reference proteome</keyword>
<protein>
    <submittedName>
        <fullName evidence="2">Methyltransferase small</fullName>
    </submittedName>
</protein>
<keyword evidence="2" id="KW-0808">Transferase</keyword>
<dbReference type="GO" id="GO:0032259">
    <property type="term" value="P:methylation"/>
    <property type="evidence" value="ECO:0007669"/>
    <property type="project" value="UniProtKB-KW"/>
</dbReference>
<accession>D5EDW6</accession>
<dbReference type="Gene3D" id="3.40.50.150">
    <property type="entry name" value="Vaccinia Virus protein VP39"/>
    <property type="match status" value="1"/>
</dbReference>
<sequence length="246" mass="27215">MDGIKVTKDNVLYGALTAWQPVDGPRVTVDTILLASFVKARGKDRILELGCATGVISLLLALRLPEATKIEGIDIQEDLVNLAKRNAQENGLDARVSFFLSDLRNIKDRYASQSFDVVVTNPPYDEPHRSRWTDSFSDATARQGLYCSLKDVVKAAHFVLKNKGHLFMIFRAQRGAELVAALVNENLEPKRLQMVHPYPGKKATVILVEAVRSAGKGVVIESPLYIYDGEGNFTPELLAAYDLSKE</sequence>
<evidence type="ECO:0000313" key="3">
    <source>
        <dbReference type="Proteomes" id="UP000002366"/>
    </source>
</evidence>
<dbReference type="PANTHER" id="PTHR47739">
    <property type="entry name" value="TRNA1(VAL) (ADENINE(37)-N6)-METHYLTRANSFERASE"/>
    <property type="match status" value="1"/>
</dbReference>
<dbReference type="KEGG" id="aco:Amico_0613"/>
<dbReference type="HOGENOM" id="CLU_061983_3_1_0"/>
<gene>
    <name evidence="2" type="ordered locus">Amico_0613</name>
</gene>
<dbReference type="CDD" id="cd02440">
    <property type="entry name" value="AdoMet_MTases"/>
    <property type="match status" value="1"/>
</dbReference>
<organism evidence="2 3">
    <name type="scientific">Aminobacterium colombiense (strain DSM 12261 / ALA-1)</name>
    <dbReference type="NCBI Taxonomy" id="572547"/>
    <lineage>
        <taxon>Bacteria</taxon>
        <taxon>Thermotogati</taxon>
        <taxon>Synergistota</taxon>
        <taxon>Synergistia</taxon>
        <taxon>Synergistales</taxon>
        <taxon>Aminobacteriaceae</taxon>
        <taxon>Aminobacterium</taxon>
    </lineage>
</organism>
<dbReference type="GO" id="GO:0003676">
    <property type="term" value="F:nucleic acid binding"/>
    <property type="evidence" value="ECO:0007669"/>
    <property type="project" value="InterPro"/>
</dbReference>